<dbReference type="PROSITE" id="PS01358">
    <property type="entry name" value="ZF_RANBP2_1"/>
    <property type="match status" value="1"/>
</dbReference>
<keyword evidence="2 4" id="KW-0863">Zinc-finger</keyword>
<evidence type="ECO:0000256" key="1">
    <source>
        <dbReference type="ARBA" id="ARBA00022723"/>
    </source>
</evidence>
<dbReference type="SMART" id="SM00547">
    <property type="entry name" value="ZnF_RBZ"/>
    <property type="match status" value="1"/>
</dbReference>
<evidence type="ECO:0000259" key="6">
    <source>
        <dbReference type="PROSITE" id="PS50199"/>
    </source>
</evidence>
<feature type="compositionally biased region" description="Pro residues" evidence="5">
    <location>
        <begin position="295"/>
        <end position="308"/>
    </location>
</feature>
<evidence type="ECO:0000259" key="7">
    <source>
        <dbReference type="PROSITE" id="PS51397"/>
    </source>
</evidence>
<dbReference type="Pfam" id="PF08325">
    <property type="entry name" value="WLM"/>
    <property type="match status" value="1"/>
</dbReference>
<keyword evidence="9" id="KW-1185">Reference proteome</keyword>
<sequence length="405" mass="43949">MSLIGKFAHLPGRPKASEAMPMLEKIASLVKPIMKKRGWKVGVLGEFFPANPALLGININHGQRINLRLRPPNNSAVFYDLEQLVLVMLHELTHIAHGPHDTSFYKLLAELEEEYYDLKRKGYSGEGFHSDGNRLQGTRLNEYQGRQRGLAAAEKRLQQQRVMGRGGVLGGSEVGGKSMREIVAEAAERRLKDDKTCKVDTKEAEEEARKAQEESVVMDATDMTVLDETVHAEAASSRKRSLSEAGTEDAPIVIDDDPVDVSQPPSPRTTLTVGGSSTESASSSRTVSAASTPPTSRPPSVPTDPKPSAPVVTKPVFSGGRGGRPTASNAVFVSRTKAPGKTLTTWTCGTCTLINPISARRCDACESPRPVQNTDDAWFCEFCGAGPREMGFWSCLECGWVRKSG</sequence>
<evidence type="ECO:0000256" key="5">
    <source>
        <dbReference type="SAM" id="MobiDB-lite"/>
    </source>
</evidence>
<dbReference type="GO" id="GO:0006281">
    <property type="term" value="P:DNA repair"/>
    <property type="evidence" value="ECO:0007669"/>
    <property type="project" value="TreeGrafter"/>
</dbReference>
<proteinExistence type="predicted"/>
<feature type="region of interest" description="Disordered" evidence="5">
    <location>
        <begin position="191"/>
        <end position="327"/>
    </location>
</feature>
<dbReference type="GO" id="GO:0008237">
    <property type="term" value="F:metallopeptidase activity"/>
    <property type="evidence" value="ECO:0007669"/>
    <property type="project" value="TreeGrafter"/>
</dbReference>
<dbReference type="Pfam" id="PF00641">
    <property type="entry name" value="Zn_ribbon_RanBP"/>
    <property type="match status" value="1"/>
</dbReference>
<dbReference type="InterPro" id="IPR036443">
    <property type="entry name" value="Znf_RanBP2_sf"/>
</dbReference>
<reference evidence="8" key="2">
    <citation type="submission" date="2023-06" db="EMBL/GenBank/DDBJ databases">
        <authorList>
            <person name="Kobayashi Y."/>
            <person name="Kayamori A."/>
            <person name="Aoki K."/>
            <person name="Shiwa Y."/>
            <person name="Fujita N."/>
            <person name="Sugita T."/>
            <person name="Iwasaki W."/>
            <person name="Tanaka N."/>
            <person name="Takashima M."/>
        </authorList>
    </citation>
    <scope>NUCLEOTIDE SEQUENCE</scope>
    <source>
        <strain evidence="8">HIS016</strain>
    </source>
</reference>
<dbReference type="InterPro" id="IPR001876">
    <property type="entry name" value="Znf_RanBP2"/>
</dbReference>
<gene>
    <name evidence="8" type="ORF">CspeluHIS016_0102220</name>
</gene>
<dbReference type="PANTHER" id="PTHR46622:SF1">
    <property type="entry name" value="DNA-DEPENDENT METALLOPROTEASE WSS1"/>
    <property type="match status" value="1"/>
</dbReference>
<dbReference type="GO" id="GO:0005634">
    <property type="term" value="C:nucleus"/>
    <property type="evidence" value="ECO:0007669"/>
    <property type="project" value="TreeGrafter"/>
</dbReference>
<name>A0AAD3TMD5_9TREE</name>
<dbReference type="PANTHER" id="PTHR46622">
    <property type="entry name" value="DNA-DEPENDENT METALLOPROTEASE WSS1"/>
    <property type="match status" value="1"/>
</dbReference>
<dbReference type="Proteomes" id="UP001222932">
    <property type="component" value="Unassembled WGS sequence"/>
</dbReference>
<dbReference type="AlphaFoldDB" id="A0AAD3TMD5"/>
<evidence type="ECO:0008006" key="10">
    <source>
        <dbReference type="Google" id="ProtNLM"/>
    </source>
</evidence>
<evidence type="ECO:0000313" key="9">
    <source>
        <dbReference type="Proteomes" id="UP001222932"/>
    </source>
</evidence>
<evidence type="ECO:0000256" key="2">
    <source>
        <dbReference type="ARBA" id="ARBA00022771"/>
    </source>
</evidence>
<protein>
    <recommendedName>
        <fullName evidence="10">WLM-domain-containing protein</fullName>
    </recommendedName>
</protein>
<comment type="caution">
    <text evidence="8">The sequence shown here is derived from an EMBL/GenBank/DDBJ whole genome shotgun (WGS) entry which is preliminary data.</text>
</comment>
<feature type="compositionally biased region" description="Basic and acidic residues" evidence="5">
    <location>
        <begin position="191"/>
        <end position="213"/>
    </location>
</feature>
<reference evidence="8" key="1">
    <citation type="journal article" date="2023" name="BMC Genomics">
        <title>Chromosome-level genome assemblies of Cutaneotrichosporon spp. (Trichosporonales, Basidiomycota) reveal imbalanced evolution between nucleotide sequences and chromosome synteny.</title>
        <authorList>
            <person name="Kobayashi Y."/>
            <person name="Kayamori A."/>
            <person name="Aoki K."/>
            <person name="Shiwa Y."/>
            <person name="Matsutani M."/>
            <person name="Fujita N."/>
            <person name="Sugita T."/>
            <person name="Iwasaki W."/>
            <person name="Tanaka N."/>
            <person name="Takashima M."/>
        </authorList>
    </citation>
    <scope>NUCLEOTIDE SEQUENCE</scope>
    <source>
        <strain evidence="8">HIS016</strain>
    </source>
</reference>
<evidence type="ECO:0000256" key="3">
    <source>
        <dbReference type="ARBA" id="ARBA00022833"/>
    </source>
</evidence>
<keyword evidence="1" id="KW-0479">Metal-binding</keyword>
<feature type="compositionally biased region" description="Low complexity" evidence="5">
    <location>
        <begin position="276"/>
        <end position="294"/>
    </location>
</feature>
<dbReference type="PROSITE" id="PS50199">
    <property type="entry name" value="ZF_RANBP2_2"/>
    <property type="match status" value="1"/>
</dbReference>
<dbReference type="SUPFAM" id="SSF90209">
    <property type="entry name" value="Ran binding protein zinc finger-like"/>
    <property type="match status" value="1"/>
</dbReference>
<feature type="domain" description="RanBP2-type" evidence="6">
    <location>
        <begin position="338"/>
        <end position="371"/>
    </location>
</feature>
<dbReference type="InterPro" id="IPR053000">
    <property type="entry name" value="WSS1-like_metalloprotease"/>
</dbReference>
<dbReference type="GO" id="GO:0008270">
    <property type="term" value="F:zinc ion binding"/>
    <property type="evidence" value="ECO:0007669"/>
    <property type="project" value="UniProtKB-KW"/>
</dbReference>
<keyword evidence="3" id="KW-0862">Zinc</keyword>
<organism evidence="8 9">
    <name type="scientific">Cutaneotrichosporon spelunceum</name>
    <dbReference type="NCBI Taxonomy" id="1672016"/>
    <lineage>
        <taxon>Eukaryota</taxon>
        <taxon>Fungi</taxon>
        <taxon>Dikarya</taxon>
        <taxon>Basidiomycota</taxon>
        <taxon>Agaricomycotina</taxon>
        <taxon>Tremellomycetes</taxon>
        <taxon>Trichosporonales</taxon>
        <taxon>Trichosporonaceae</taxon>
        <taxon>Cutaneotrichosporon</taxon>
    </lineage>
</organism>
<dbReference type="Gene3D" id="4.10.1060.10">
    <property type="entry name" value="Zinc finger, RanBP2-type"/>
    <property type="match status" value="1"/>
</dbReference>
<dbReference type="EMBL" id="BTCM01000001">
    <property type="protein sequence ID" value="GMK53636.1"/>
    <property type="molecule type" value="Genomic_DNA"/>
</dbReference>
<dbReference type="InterPro" id="IPR013536">
    <property type="entry name" value="WLM_dom"/>
</dbReference>
<evidence type="ECO:0000313" key="8">
    <source>
        <dbReference type="EMBL" id="GMK53636.1"/>
    </source>
</evidence>
<evidence type="ECO:0000256" key="4">
    <source>
        <dbReference type="PROSITE-ProRule" id="PRU00322"/>
    </source>
</evidence>
<accession>A0AAD3TMD5</accession>
<dbReference type="PROSITE" id="PS51397">
    <property type="entry name" value="WLM"/>
    <property type="match status" value="1"/>
</dbReference>
<feature type="domain" description="WLM" evidence="7">
    <location>
        <begin position="1"/>
        <end position="192"/>
    </location>
</feature>